<evidence type="ECO:0000313" key="2">
    <source>
        <dbReference type="Proteomes" id="UP000075420"/>
    </source>
</evidence>
<proteinExistence type="predicted"/>
<gene>
    <name evidence="1" type="ORF">BE08_38990</name>
</gene>
<sequence length="296" mass="30574">MLSTRSVAVGLAGMWLLTAGCVGPSDTAPVETAELSMQRGVAPIGANGLKPSDFWATENRAALRALGGAALVAAGDALVPTPLLATAGGRSVLDYLVRCALPSDGVAYAPDGEAYHGEFGFAPAWTGRALDTSEQRWVSACMFQHLNGSGEHVDILLDGRHPALEFPPDASPFSEFTVEDATTYGNAFLPGAVVGFTCSNPDLAAALSPLSSSCPLDLDLLVLERSCGVLPTCGMAFVGPCDLVCSKDAAGDQTCHTLPLVGPLLAPLLGPAYSETIRTELRDSDLLPLYPGCGLL</sequence>
<protein>
    <submittedName>
        <fullName evidence="1">Uncharacterized protein</fullName>
    </submittedName>
</protein>
<evidence type="ECO:0000313" key="1">
    <source>
        <dbReference type="EMBL" id="KYF55128.1"/>
    </source>
</evidence>
<comment type="caution">
    <text evidence="1">The sequence shown here is derived from an EMBL/GenBank/DDBJ whole genome shotgun (WGS) entry which is preliminary data.</text>
</comment>
<accession>A0A150PI68</accession>
<reference evidence="1 2" key="1">
    <citation type="submission" date="2014-02" db="EMBL/GenBank/DDBJ databases">
        <title>The small core and large imbalanced accessory genome model reveals a collaborative survival strategy of Sorangium cellulosum strains in nature.</title>
        <authorList>
            <person name="Han K."/>
            <person name="Peng R."/>
            <person name="Blom J."/>
            <person name="Li Y.-Z."/>
        </authorList>
    </citation>
    <scope>NUCLEOTIDE SEQUENCE [LARGE SCALE GENOMIC DNA]</scope>
    <source>
        <strain evidence="1 2">So0157-25</strain>
    </source>
</reference>
<dbReference type="EMBL" id="JELY01001627">
    <property type="protein sequence ID" value="KYF55128.1"/>
    <property type="molecule type" value="Genomic_DNA"/>
</dbReference>
<dbReference type="PROSITE" id="PS51257">
    <property type="entry name" value="PROKAR_LIPOPROTEIN"/>
    <property type="match status" value="1"/>
</dbReference>
<organism evidence="1 2">
    <name type="scientific">Sorangium cellulosum</name>
    <name type="common">Polyangium cellulosum</name>
    <dbReference type="NCBI Taxonomy" id="56"/>
    <lineage>
        <taxon>Bacteria</taxon>
        <taxon>Pseudomonadati</taxon>
        <taxon>Myxococcota</taxon>
        <taxon>Polyangia</taxon>
        <taxon>Polyangiales</taxon>
        <taxon>Polyangiaceae</taxon>
        <taxon>Sorangium</taxon>
    </lineage>
</organism>
<dbReference type="Proteomes" id="UP000075420">
    <property type="component" value="Unassembled WGS sequence"/>
</dbReference>
<name>A0A150PI68_SORCE</name>
<dbReference type="AlphaFoldDB" id="A0A150PI68"/>